<dbReference type="GO" id="GO:0005634">
    <property type="term" value="C:nucleus"/>
    <property type="evidence" value="ECO:0007669"/>
    <property type="project" value="UniProtKB-SubCell"/>
</dbReference>
<dbReference type="Pfam" id="PF12024">
    <property type="entry name" value="DUF3512"/>
    <property type="match status" value="1"/>
</dbReference>
<feature type="compositionally biased region" description="Basic and acidic residues" evidence="7">
    <location>
        <begin position="128"/>
        <end position="149"/>
    </location>
</feature>
<feature type="compositionally biased region" description="Basic and acidic residues" evidence="7">
    <location>
        <begin position="626"/>
        <end position="638"/>
    </location>
</feature>
<dbReference type="EMBL" id="GEFM01002466">
    <property type="protein sequence ID" value="JAP73330.1"/>
    <property type="molecule type" value="mRNA"/>
</dbReference>
<evidence type="ECO:0000256" key="6">
    <source>
        <dbReference type="PROSITE-ProRule" id="PRU00035"/>
    </source>
</evidence>
<evidence type="ECO:0000256" key="4">
    <source>
        <dbReference type="ARBA" id="ARBA00023163"/>
    </source>
</evidence>
<feature type="region of interest" description="Disordered" evidence="7">
    <location>
        <begin position="626"/>
        <end position="652"/>
    </location>
</feature>
<evidence type="ECO:0000313" key="9">
    <source>
        <dbReference type="EMBL" id="JAP73330.1"/>
    </source>
</evidence>
<dbReference type="EMBL" id="GEGO01005181">
    <property type="protein sequence ID" value="JAR90223.1"/>
    <property type="molecule type" value="Transcribed_RNA"/>
</dbReference>
<sequence>MGSKKHKKHHKSEKKEPKEDDRQEKSLKLVLKVGGSAGGVQTPVPSPVVAASSSPSAAMSPHVGGNHHGEASSSFRVEGGVVCHAHESSKHKKSKKKKKKKSSSKEHREKKHRHHHRHRHHRHHHHHKDPEKKEKRKCEHDCSLSEDRLAMPSTQTALEPPPAKRPRHELSPQEGPFSPFQAPTERPSRDPRTCTLKKVSEKSPLQMLLYHLLDFLQKRDPKEFFTWPVSDVLAPGYSNIIHSPMDFSTMRKKIDDGDYSCVSEFRDDLKLMCDNAMTYNRSDTVYYKSAKRMWHSGNKLMSKEQLLGLESSLSFFSELTSEDLGFDIRGVMSASPETKPATDTTDHPLPAEVPSIGSPEAAKKCKSGPEEGSLEDQASNEILIQAQKAAQAAAGKLTLKRPNSKFSFLRQMPDGSTTLAILNPDCGGNGPKEMKVNLEMLVGKLAHGTGTLMDFKDDIKNIARPINYLNYGTYSTYAPHYDSTFANLSKEESDLVYSTYGDELGFQYAESLLSFAKDCDYVMDMVDNLLDILTSGEHSKTVRVLEAHRNGIVPEEKDLLHFAKHDEVDNAEAEAAEVTQNDSRPPDALCALNDLTADSTVGDSNHANHVSHQNFVEWHEPHVYHEHHDHHDRHDHSHNAVSESSPLDSADSDVNAVLQQKLQESTEMIQTLSRLQRERLSATPPAHLGHIQGASELELELAEKVAKTLSELASHAKPGSIVSVDAIRKAMGINYPPTGSSSCHHHHSCPHVTSPYGVSTHDLPDSSSSNDVSLRTNDSPPSNT</sequence>
<proteinExistence type="evidence at transcript level"/>
<evidence type="ECO:0000256" key="2">
    <source>
        <dbReference type="ARBA" id="ARBA00023015"/>
    </source>
</evidence>
<dbReference type="PRINTS" id="PR00503">
    <property type="entry name" value="BROMODOMAIN"/>
</dbReference>
<feature type="region of interest" description="Disordered" evidence="7">
    <location>
        <begin position="754"/>
        <end position="784"/>
    </location>
</feature>
<evidence type="ECO:0000256" key="5">
    <source>
        <dbReference type="ARBA" id="ARBA00023242"/>
    </source>
</evidence>
<dbReference type="InterPro" id="IPR036427">
    <property type="entry name" value="Bromodomain-like_sf"/>
</dbReference>
<evidence type="ECO:0000313" key="10">
    <source>
        <dbReference type="EMBL" id="JAR90223.1"/>
    </source>
</evidence>
<reference evidence="10" key="2">
    <citation type="journal article" date="2018" name="PLoS Negl. Trop. Dis.">
        <title>Sialome diversity of ticks revealed by RNAseq of single tick salivary glands.</title>
        <authorList>
            <person name="Perner J."/>
            <person name="Kropackova S."/>
            <person name="Kopacek P."/>
            <person name="Ribeiro J.M."/>
        </authorList>
    </citation>
    <scope>NUCLEOTIDE SEQUENCE</scope>
    <source>
        <strain evidence="10">Siblings of single egg batch collected in Ceske Budejovice</strain>
        <tissue evidence="10">Salivary glands</tissue>
    </source>
</reference>
<feature type="compositionally biased region" description="Basic residues" evidence="7">
    <location>
        <begin position="1"/>
        <end position="12"/>
    </location>
</feature>
<accession>A0A131Y4M4</accession>
<evidence type="ECO:0000259" key="8">
    <source>
        <dbReference type="PROSITE" id="PS50014"/>
    </source>
</evidence>
<dbReference type="PANTHER" id="PTHR22881">
    <property type="entry name" value="BROMODOMAIN CONTAINING PROTEIN"/>
    <property type="match status" value="1"/>
</dbReference>
<feature type="compositionally biased region" description="Basic residues" evidence="7">
    <location>
        <begin position="89"/>
        <end position="127"/>
    </location>
</feature>
<dbReference type="PROSITE" id="PS50014">
    <property type="entry name" value="BROMODOMAIN_2"/>
    <property type="match status" value="1"/>
</dbReference>
<comment type="subcellular location">
    <subcellularLocation>
        <location evidence="1">Nucleus</location>
    </subcellularLocation>
</comment>
<reference evidence="9" key="1">
    <citation type="submission" date="2016-02" db="EMBL/GenBank/DDBJ databases">
        <title>RNAseq analyses of the midgut from blood- or serum-fed Ixodes ricinus ticks.</title>
        <authorList>
            <person name="Perner J."/>
            <person name="Provaznik J."/>
            <person name="Schrenkova J."/>
            <person name="Urbanova V."/>
            <person name="Ribeiro J.M."/>
            <person name="Kopacek P."/>
        </authorList>
    </citation>
    <scope>NUCLEOTIDE SEQUENCE</scope>
    <source>
        <tissue evidence="9">Gut</tissue>
    </source>
</reference>
<dbReference type="InterPro" id="IPR051831">
    <property type="entry name" value="Bromodomain_contain_prot"/>
</dbReference>
<feature type="region of interest" description="Disordered" evidence="7">
    <location>
        <begin position="335"/>
        <end position="374"/>
    </location>
</feature>
<keyword evidence="2" id="KW-0805">Transcription regulation</keyword>
<keyword evidence="3 6" id="KW-0103">Bromodomain</keyword>
<evidence type="ECO:0000256" key="3">
    <source>
        <dbReference type="ARBA" id="ARBA00023117"/>
    </source>
</evidence>
<dbReference type="InterPro" id="IPR001487">
    <property type="entry name" value="Bromodomain"/>
</dbReference>
<dbReference type="SUPFAM" id="SSF47370">
    <property type="entry name" value="Bromodomain"/>
    <property type="match status" value="1"/>
</dbReference>
<evidence type="ECO:0000256" key="1">
    <source>
        <dbReference type="ARBA" id="ARBA00004123"/>
    </source>
</evidence>
<evidence type="ECO:0000256" key="7">
    <source>
        <dbReference type="SAM" id="MobiDB-lite"/>
    </source>
</evidence>
<dbReference type="Pfam" id="PF00439">
    <property type="entry name" value="Bromodomain"/>
    <property type="match status" value="1"/>
</dbReference>
<dbReference type="AlphaFoldDB" id="A0A131Y4M4"/>
<keyword evidence="4" id="KW-0804">Transcription</keyword>
<feature type="region of interest" description="Disordered" evidence="7">
    <location>
        <begin position="1"/>
        <end position="192"/>
    </location>
</feature>
<dbReference type="InterPro" id="IPR021900">
    <property type="entry name" value="DUF3512"/>
</dbReference>
<dbReference type="Gene3D" id="1.20.920.10">
    <property type="entry name" value="Bromodomain-like"/>
    <property type="match status" value="1"/>
</dbReference>
<organism evidence="9">
    <name type="scientific">Ixodes ricinus</name>
    <name type="common">Common tick</name>
    <name type="synonym">Acarus ricinus</name>
    <dbReference type="NCBI Taxonomy" id="34613"/>
    <lineage>
        <taxon>Eukaryota</taxon>
        <taxon>Metazoa</taxon>
        <taxon>Ecdysozoa</taxon>
        <taxon>Arthropoda</taxon>
        <taxon>Chelicerata</taxon>
        <taxon>Arachnida</taxon>
        <taxon>Acari</taxon>
        <taxon>Parasitiformes</taxon>
        <taxon>Ixodida</taxon>
        <taxon>Ixodoidea</taxon>
        <taxon>Ixodidae</taxon>
        <taxon>Ixodinae</taxon>
        <taxon>Ixodes</taxon>
    </lineage>
</organism>
<feature type="compositionally biased region" description="Low complexity" evidence="7">
    <location>
        <begin position="47"/>
        <end position="63"/>
    </location>
</feature>
<feature type="domain" description="Bromo" evidence="8">
    <location>
        <begin position="217"/>
        <end position="287"/>
    </location>
</feature>
<protein>
    <submittedName>
        <fullName evidence="9">Putative bromodomain-containing protein</fullName>
    </submittedName>
</protein>
<keyword evidence="5" id="KW-0539">Nucleus</keyword>
<dbReference type="SMART" id="SM00297">
    <property type="entry name" value="BROMO"/>
    <property type="match status" value="1"/>
</dbReference>
<dbReference type="GO" id="GO:0006357">
    <property type="term" value="P:regulation of transcription by RNA polymerase II"/>
    <property type="evidence" value="ECO:0007669"/>
    <property type="project" value="TreeGrafter"/>
</dbReference>
<name>A0A131Y4M4_IXORI</name>
<dbReference type="PANTHER" id="PTHR22881:SF27">
    <property type="entry name" value="BROMODOMAIN CONTAINING 7_9"/>
    <property type="match status" value="1"/>
</dbReference>
<feature type="compositionally biased region" description="Basic and acidic residues" evidence="7">
    <location>
        <begin position="13"/>
        <end position="27"/>
    </location>
</feature>
<feature type="compositionally biased region" description="Polar residues" evidence="7">
    <location>
        <begin position="765"/>
        <end position="784"/>
    </location>
</feature>